<evidence type="ECO:0000256" key="5">
    <source>
        <dbReference type="ARBA" id="ARBA00023136"/>
    </source>
</evidence>
<keyword evidence="3" id="KW-1134">Transmembrane beta strand</keyword>
<dbReference type="InterPro" id="IPR010916">
    <property type="entry name" value="TonB_box_CS"/>
</dbReference>
<evidence type="ECO:0000256" key="2">
    <source>
        <dbReference type="ARBA" id="ARBA00022448"/>
    </source>
</evidence>
<evidence type="ECO:0000259" key="8">
    <source>
        <dbReference type="Pfam" id="PF07715"/>
    </source>
</evidence>
<dbReference type="InterPro" id="IPR012910">
    <property type="entry name" value="Plug_dom"/>
</dbReference>
<evidence type="ECO:0000313" key="9">
    <source>
        <dbReference type="EMBL" id="ODN65824.1"/>
    </source>
</evidence>
<dbReference type="Proteomes" id="UP000094379">
    <property type="component" value="Unassembled WGS sequence"/>
</dbReference>
<accession>A0A1E3GP67</accession>
<keyword evidence="4" id="KW-0812">Transmembrane</keyword>
<keyword evidence="6" id="KW-0998">Cell outer membrane</keyword>
<evidence type="ECO:0000256" key="3">
    <source>
        <dbReference type="ARBA" id="ARBA00022452"/>
    </source>
</evidence>
<evidence type="ECO:0000256" key="4">
    <source>
        <dbReference type="ARBA" id="ARBA00022692"/>
    </source>
</evidence>
<feature type="chain" id="PRO_5009128516" evidence="7">
    <location>
        <begin position="25"/>
        <end position="410"/>
    </location>
</feature>
<reference evidence="9 10" key="1">
    <citation type="submission" date="2016-07" db="EMBL/GenBank/DDBJ databases">
        <title>Draft Genome Sequence of Methylophaga muralis Bur 1.</title>
        <authorList>
            <person name="Vasilenko O.V."/>
            <person name="Doronina N.V."/>
            <person name="Shmareva M.N."/>
            <person name="Tarlachkov S.V."/>
            <person name="Mustakhimov I."/>
            <person name="Trotsenko Y.A."/>
        </authorList>
    </citation>
    <scope>NUCLEOTIDE SEQUENCE [LARGE SCALE GENOMIC DNA]</scope>
    <source>
        <strain evidence="9 10">Bur 1</strain>
    </source>
</reference>
<dbReference type="GO" id="GO:0009279">
    <property type="term" value="C:cell outer membrane"/>
    <property type="evidence" value="ECO:0007669"/>
    <property type="project" value="UniProtKB-SubCell"/>
</dbReference>
<keyword evidence="10" id="KW-1185">Reference proteome</keyword>
<dbReference type="PANTHER" id="PTHR32552:SF82">
    <property type="entry name" value="FCUA PROTEIN"/>
    <property type="match status" value="1"/>
</dbReference>
<dbReference type="InterPro" id="IPR036942">
    <property type="entry name" value="Beta-barrel_TonB_sf"/>
</dbReference>
<name>A0A1E3GP67_9GAMM</name>
<evidence type="ECO:0000256" key="6">
    <source>
        <dbReference type="ARBA" id="ARBA00023237"/>
    </source>
</evidence>
<comment type="caution">
    <text evidence="9">The sequence shown here is derived from an EMBL/GenBank/DDBJ whole genome shotgun (WGS) entry which is preliminary data.</text>
</comment>
<comment type="subcellular location">
    <subcellularLocation>
        <location evidence="1">Cell outer membrane</location>
        <topology evidence="1">Multi-pass membrane protein</topology>
    </subcellularLocation>
</comment>
<dbReference type="SUPFAM" id="SSF56935">
    <property type="entry name" value="Porins"/>
    <property type="match status" value="1"/>
</dbReference>
<keyword evidence="7" id="KW-0732">Signal</keyword>
<dbReference type="PANTHER" id="PTHR32552">
    <property type="entry name" value="FERRICHROME IRON RECEPTOR-RELATED"/>
    <property type="match status" value="1"/>
</dbReference>
<dbReference type="InterPro" id="IPR037066">
    <property type="entry name" value="Plug_dom_sf"/>
</dbReference>
<dbReference type="PATRIC" id="fig|291169.3.peg.2452"/>
<evidence type="ECO:0000256" key="7">
    <source>
        <dbReference type="SAM" id="SignalP"/>
    </source>
</evidence>
<proteinExistence type="predicted"/>
<dbReference type="Pfam" id="PF07715">
    <property type="entry name" value="Plug"/>
    <property type="match status" value="1"/>
</dbReference>
<dbReference type="PROSITE" id="PS00430">
    <property type="entry name" value="TONB_DEPENDENT_REC_1"/>
    <property type="match status" value="1"/>
</dbReference>
<dbReference type="RefSeq" id="WP_245652158.1">
    <property type="nucleotide sequence ID" value="NZ_MCRI01000038.1"/>
</dbReference>
<organism evidence="9 10">
    <name type="scientific">Methylophaga muralis</name>
    <dbReference type="NCBI Taxonomy" id="291169"/>
    <lineage>
        <taxon>Bacteria</taxon>
        <taxon>Pseudomonadati</taxon>
        <taxon>Pseudomonadota</taxon>
        <taxon>Gammaproteobacteria</taxon>
        <taxon>Thiotrichales</taxon>
        <taxon>Piscirickettsiaceae</taxon>
        <taxon>Methylophaga</taxon>
    </lineage>
</organism>
<dbReference type="Gene3D" id="2.170.130.10">
    <property type="entry name" value="TonB-dependent receptor, plug domain"/>
    <property type="match status" value="1"/>
</dbReference>
<dbReference type="EMBL" id="MCRI01000038">
    <property type="protein sequence ID" value="ODN65824.1"/>
    <property type="molecule type" value="Genomic_DNA"/>
</dbReference>
<dbReference type="InterPro" id="IPR039426">
    <property type="entry name" value="TonB-dep_rcpt-like"/>
</dbReference>
<keyword evidence="5" id="KW-0472">Membrane</keyword>
<dbReference type="STRING" id="291169.A9E74_02432"/>
<dbReference type="AlphaFoldDB" id="A0A1E3GP67"/>
<feature type="domain" description="TonB-dependent receptor plug" evidence="8">
    <location>
        <begin position="74"/>
        <end position="171"/>
    </location>
</feature>
<feature type="signal peptide" evidence="7">
    <location>
        <begin position="1"/>
        <end position="24"/>
    </location>
</feature>
<sequence length="410" mass="44880">MRTNLSPLAMSISLALLAIHSVSAAEMVNDSAELESITVTASADASAEGLSPAHSGGQVAVGGRAGILGTLDHLDSPFNITAYTNEFIQDRQARSVGDVLQNDPSVRVARGFGNFQESYFIRGFVLSSDDIAYNGLYSLLPRQYIATELFERVELLRGASSFLSGASPSGGGIGGNVNLLPKRAPNEPLNRITVGTEHGQQGLVSADIARRFGEEKQFGLRVNTAYRDGGTAIDDEETQLGLFSVGLDWRGDRARLSADIGYQDNQLDETRTNVTLLGLDRIPSAPNSDSNWAQPWSYSDEQDWFGTMRGEYDVTETTTAWAAYGLRRTEEENSLANIRVTDANSGQGNFFRFDNARKDEVDTGELGLRGLFNTGNVGHEWVMSASFFELDSKKRLWDRKYFINQLIQSC</sequence>
<dbReference type="Gene3D" id="2.40.170.20">
    <property type="entry name" value="TonB-dependent receptor, beta-barrel domain"/>
    <property type="match status" value="1"/>
</dbReference>
<protein>
    <submittedName>
        <fullName evidence="9">Ferrichrome receptor FcuA</fullName>
    </submittedName>
</protein>
<gene>
    <name evidence="9" type="primary">fcuA_2</name>
    <name evidence="9" type="ORF">A9E74_02432</name>
</gene>
<keyword evidence="9" id="KW-0675">Receptor</keyword>
<evidence type="ECO:0000256" key="1">
    <source>
        <dbReference type="ARBA" id="ARBA00004571"/>
    </source>
</evidence>
<dbReference type="GO" id="GO:0015344">
    <property type="term" value="F:siderophore uptake transmembrane transporter activity"/>
    <property type="evidence" value="ECO:0007669"/>
    <property type="project" value="TreeGrafter"/>
</dbReference>
<keyword evidence="2" id="KW-0813">Transport</keyword>
<evidence type="ECO:0000313" key="10">
    <source>
        <dbReference type="Proteomes" id="UP000094379"/>
    </source>
</evidence>